<reference evidence="1" key="1">
    <citation type="submission" date="2022-01" db="EMBL/GenBank/DDBJ databases">
        <title>Gillisia lutea sp. nov., isolated from marine plastic residues from the Malvarosa beach (Valencia, Spain).</title>
        <authorList>
            <person name="Vidal-Verdu A."/>
            <person name="Molina-Menor E."/>
            <person name="Satari L."/>
            <person name="Pascual J."/>
            <person name="Pereto J."/>
            <person name="Porcar M."/>
        </authorList>
    </citation>
    <scope>NUCLEOTIDE SEQUENCE</scope>
    <source>
        <strain evidence="1">M10.2A</strain>
    </source>
</reference>
<comment type="caution">
    <text evidence="1">The sequence shown here is derived from an EMBL/GenBank/DDBJ whole genome shotgun (WGS) entry which is preliminary data.</text>
</comment>
<protein>
    <submittedName>
        <fullName evidence="1">Uncharacterized protein</fullName>
    </submittedName>
</protein>
<dbReference type="Proteomes" id="UP001179363">
    <property type="component" value="Unassembled WGS sequence"/>
</dbReference>
<keyword evidence="2" id="KW-1185">Reference proteome</keyword>
<sequence length="147" mass="17587">MKKNTSKFRYVEWKSADEMDHTTNQWISEMKFIKDEHLFFKDMLKEYTLPIIESNLFPQVKVLIDQLTTSEKKVDTLLKDVQNHKNGIEVLVDLKDEPAKERAYKEEHRNLLQEVNSFTEVYNKMKKEIFATVSQALKHLKQKRLLK</sequence>
<dbReference type="EMBL" id="JAKGTH010000011">
    <property type="protein sequence ID" value="MCF4102710.1"/>
    <property type="molecule type" value="Genomic_DNA"/>
</dbReference>
<name>A0ABS9EIM3_9FLAO</name>
<evidence type="ECO:0000313" key="1">
    <source>
        <dbReference type="EMBL" id="MCF4102710.1"/>
    </source>
</evidence>
<dbReference type="RefSeq" id="WP_236134852.1">
    <property type="nucleotide sequence ID" value="NZ_JAKGTH010000011.1"/>
</dbReference>
<gene>
    <name evidence="1" type="ORF">L1I30_13615</name>
</gene>
<accession>A0ABS9EIM3</accession>
<evidence type="ECO:0000313" key="2">
    <source>
        <dbReference type="Proteomes" id="UP001179363"/>
    </source>
</evidence>
<organism evidence="1 2">
    <name type="scientific">Gillisia lutea</name>
    <dbReference type="NCBI Taxonomy" id="2909668"/>
    <lineage>
        <taxon>Bacteria</taxon>
        <taxon>Pseudomonadati</taxon>
        <taxon>Bacteroidota</taxon>
        <taxon>Flavobacteriia</taxon>
        <taxon>Flavobacteriales</taxon>
        <taxon>Flavobacteriaceae</taxon>
        <taxon>Gillisia</taxon>
    </lineage>
</organism>
<proteinExistence type="predicted"/>